<dbReference type="AlphaFoldDB" id="A0A1H9BXE1"/>
<dbReference type="EMBL" id="FOFO01000011">
    <property type="protein sequence ID" value="SEP93564.1"/>
    <property type="molecule type" value="Genomic_DNA"/>
</dbReference>
<feature type="transmembrane region" description="Helical" evidence="2">
    <location>
        <begin position="45"/>
        <end position="62"/>
    </location>
</feature>
<dbReference type="OrthoDB" id="7345733at2"/>
<dbReference type="InterPro" id="IPR054839">
    <property type="entry name" value="puhB_PGC"/>
</dbReference>
<evidence type="ECO:0000313" key="4">
    <source>
        <dbReference type="EMBL" id="SEP93564.1"/>
    </source>
</evidence>
<dbReference type="STRING" id="867345.SAMN05421693_11148"/>
<evidence type="ECO:0000256" key="1">
    <source>
        <dbReference type="SAM" id="MobiDB-lite"/>
    </source>
</evidence>
<accession>A0A1H9BXE1</accession>
<feature type="transmembrane region" description="Helical" evidence="2">
    <location>
        <begin position="74"/>
        <end position="96"/>
    </location>
</feature>
<name>A0A1H9BXE1_9GAMM</name>
<sequence>MSHDDHAPEPIRGLPELPPEGEHILWQGVPLWGALARRAFHVRKVMIYLGIFLAARGSYTLMQGGGFGAALGDVALFFTLSVTAVALLYLLAWVMARATVYTITNRRIVIRFGVAIQMSVNLPYRVIQSASVKLHGDGTGDIPLALEPPERVSYMIMWPHVRPWRLLTPQPMLRCIPDAGRVAELLGKAIQGEYVPADPNARPELTGMLTGGTPGSNATHQTSSSQTAP</sequence>
<gene>
    <name evidence="4" type="ORF">SAMN05421693_11148</name>
</gene>
<feature type="compositionally biased region" description="Polar residues" evidence="1">
    <location>
        <begin position="215"/>
        <end position="229"/>
    </location>
</feature>
<keyword evidence="2" id="KW-1133">Transmembrane helix</keyword>
<dbReference type="RefSeq" id="WP_090205828.1">
    <property type="nucleotide sequence ID" value="NZ_FOFO01000011.1"/>
</dbReference>
<protein>
    <submittedName>
        <fullName evidence="4">PH domain-containing protein</fullName>
    </submittedName>
</protein>
<feature type="domain" description="YdbS-like PH" evidence="3">
    <location>
        <begin position="97"/>
        <end position="185"/>
    </location>
</feature>
<keyword evidence="2" id="KW-0472">Membrane</keyword>
<reference evidence="4 5" key="1">
    <citation type="submission" date="2016-10" db="EMBL/GenBank/DDBJ databases">
        <authorList>
            <person name="de Groot N.N."/>
        </authorList>
    </citation>
    <scope>NUCLEOTIDE SEQUENCE [LARGE SCALE GENOMIC DNA]</scope>
    <source>
        <strain evidence="4 5">B7-7</strain>
    </source>
</reference>
<dbReference type="Proteomes" id="UP000199496">
    <property type="component" value="Unassembled WGS sequence"/>
</dbReference>
<keyword evidence="5" id="KW-1185">Reference proteome</keyword>
<evidence type="ECO:0000313" key="5">
    <source>
        <dbReference type="Proteomes" id="UP000199496"/>
    </source>
</evidence>
<proteinExistence type="predicted"/>
<keyword evidence="2" id="KW-0812">Transmembrane</keyword>
<evidence type="ECO:0000259" key="3">
    <source>
        <dbReference type="Pfam" id="PF03703"/>
    </source>
</evidence>
<evidence type="ECO:0000256" key="2">
    <source>
        <dbReference type="SAM" id="Phobius"/>
    </source>
</evidence>
<organism evidence="4 5">
    <name type="scientific">Ectothiorhodospira magna</name>
    <dbReference type="NCBI Taxonomy" id="867345"/>
    <lineage>
        <taxon>Bacteria</taxon>
        <taxon>Pseudomonadati</taxon>
        <taxon>Pseudomonadota</taxon>
        <taxon>Gammaproteobacteria</taxon>
        <taxon>Chromatiales</taxon>
        <taxon>Ectothiorhodospiraceae</taxon>
        <taxon>Ectothiorhodospira</taxon>
    </lineage>
</organism>
<feature type="region of interest" description="Disordered" evidence="1">
    <location>
        <begin position="197"/>
        <end position="229"/>
    </location>
</feature>
<dbReference type="Pfam" id="PF03703">
    <property type="entry name" value="bPH_2"/>
    <property type="match status" value="1"/>
</dbReference>
<dbReference type="InterPro" id="IPR005182">
    <property type="entry name" value="YdbS-like_PH"/>
</dbReference>
<dbReference type="NCBIfam" id="NF040894">
    <property type="entry name" value="puhB_PGC"/>
    <property type="match status" value="1"/>
</dbReference>